<protein>
    <submittedName>
        <fullName evidence="4">Esterase</fullName>
    </submittedName>
</protein>
<dbReference type="Pfam" id="PF07859">
    <property type="entry name" value="Abhydrolase_3"/>
    <property type="match status" value="2"/>
</dbReference>
<evidence type="ECO:0000313" key="5">
    <source>
        <dbReference type="Proteomes" id="UP000245590"/>
    </source>
</evidence>
<sequence>MARRMHDLGSAGTWEELGESARGTWDEAYGPAEEWPVQAADDEVPGPNGPVPIRIYTPTAHAYGPRAVLVWCHGGAFMHGDLDMPEADHVARGVAGRADAIVVSVDYRLCDEPPELGGMAARSVGGSTGGVHAPVPLDDVCAVVRWARESAEELGGNPLRIAVGGASAGGNLAAAASLRLTEEGTPLAASLLLYPVAHAAMPEPSAEEDAALTQIAPVLRFLPERTGLMATAYVGGDPAEADAYVFPSRADAERLAGLPRTYIEADEFDDLRVSARAYADQLAQADVDVEYTVRRGVAHGHLNRVGLAEARESMDRMGQIMREL</sequence>
<dbReference type="InterPro" id="IPR013094">
    <property type="entry name" value="AB_hydrolase_3"/>
</dbReference>
<reference evidence="4 5" key="1">
    <citation type="submission" date="2018-05" db="EMBL/GenBank/DDBJ databases">
        <title>Brachybacterium sp. M1HQ-2T, whole genome shotgun sequence.</title>
        <authorList>
            <person name="Tuo L."/>
        </authorList>
    </citation>
    <scope>NUCLEOTIDE SEQUENCE [LARGE SCALE GENOMIC DNA]</scope>
    <source>
        <strain evidence="4 5">M1HQ-2</strain>
    </source>
</reference>
<name>A0A2U2RK62_9MICO</name>
<organism evidence="4 5">
    <name type="scientific">Brachybacterium endophyticum</name>
    <dbReference type="NCBI Taxonomy" id="2182385"/>
    <lineage>
        <taxon>Bacteria</taxon>
        <taxon>Bacillati</taxon>
        <taxon>Actinomycetota</taxon>
        <taxon>Actinomycetes</taxon>
        <taxon>Micrococcales</taxon>
        <taxon>Dermabacteraceae</taxon>
        <taxon>Brachybacterium</taxon>
    </lineage>
</organism>
<dbReference type="RefSeq" id="WP_109274862.1">
    <property type="nucleotide sequence ID" value="NZ_QFKX01000002.1"/>
</dbReference>
<accession>A0A2U2RK62</accession>
<dbReference type="PANTHER" id="PTHR48081:SF8">
    <property type="entry name" value="ALPHA_BETA HYDROLASE FOLD-3 DOMAIN-CONTAINING PROTEIN-RELATED"/>
    <property type="match status" value="1"/>
</dbReference>
<evidence type="ECO:0000256" key="2">
    <source>
        <dbReference type="SAM" id="MobiDB-lite"/>
    </source>
</evidence>
<feature type="domain" description="Alpha/beta hydrolase fold-3" evidence="3">
    <location>
        <begin position="132"/>
        <end position="301"/>
    </location>
</feature>
<proteinExistence type="predicted"/>
<feature type="region of interest" description="Disordered" evidence="2">
    <location>
        <begin position="1"/>
        <end position="20"/>
    </location>
</feature>
<dbReference type="InterPro" id="IPR029058">
    <property type="entry name" value="AB_hydrolase_fold"/>
</dbReference>
<keyword evidence="5" id="KW-1185">Reference proteome</keyword>
<evidence type="ECO:0000259" key="3">
    <source>
        <dbReference type="Pfam" id="PF07859"/>
    </source>
</evidence>
<keyword evidence="1" id="KW-0378">Hydrolase</keyword>
<dbReference type="GO" id="GO:0016787">
    <property type="term" value="F:hydrolase activity"/>
    <property type="evidence" value="ECO:0007669"/>
    <property type="project" value="UniProtKB-KW"/>
</dbReference>
<dbReference type="AlphaFoldDB" id="A0A2U2RK62"/>
<dbReference type="OrthoDB" id="3181909at2"/>
<evidence type="ECO:0000313" key="4">
    <source>
        <dbReference type="EMBL" id="PWH06269.1"/>
    </source>
</evidence>
<dbReference type="InterPro" id="IPR050300">
    <property type="entry name" value="GDXG_lipolytic_enzyme"/>
</dbReference>
<dbReference type="Gene3D" id="3.40.50.1820">
    <property type="entry name" value="alpha/beta hydrolase"/>
    <property type="match status" value="1"/>
</dbReference>
<dbReference type="Proteomes" id="UP000245590">
    <property type="component" value="Unassembled WGS sequence"/>
</dbReference>
<dbReference type="PANTHER" id="PTHR48081">
    <property type="entry name" value="AB HYDROLASE SUPERFAMILY PROTEIN C4A8.06C"/>
    <property type="match status" value="1"/>
</dbReference>
<dbReference type="EMBL" id="QFKX01000002">
    <property type="protein sequence ID" value="PWH06269.1"/>
    <property type="molecule type" value="Genomic_DNA"/>
</dbReference>
<dbReference type="SUPFAM" id="SSF53474">
    <property type="entry name" value="alpha/beta-Hydrolases"/>
    <property type="match status" value="1"/>
</dbReference>
<comment type="caution">
    <text evidence="4">The sequence shown here is derived from an EMBL/GenBank/DDBJ whole genome shotgun (WGS) entry which is preliminary data.</text>
</comment>
<evidence type="ECO:0000256" key="1">
    <source>
        <dbReference type="ARBA" id="ARBA00022801"/>
    </source>
</evidence>
<gene>
    <name evidence="4" type="ORF">DEO23_04595</name>
</gene>
<feature type="domain" description="Alpha/beta hydrolase fold-3" evidence="3">
    <location>
        <begin position="69"/>
        <end position="110"/>
    </location>
</feature>